<protein>
    <submittedName>
        <fullName evidence="8">NUDIX hydrolase</fullName>
    </submittedName>
</protein>
<dbReference type="HOGENOM" id="CLU_1080220_0_0_11"/>
<dbReference type="PROSITE" id="PS51462">
    <property type="entry name" value="NUDIX"/>
    <property type="match status" value="1"/>
</dbReference>
<dbReference type="PROSITE" id="PS00893">
    <property type="entry name" value="NUDIX_BOX"/>
    <property type="match status" value="1"/>
</dbReference>
<dbReference type="Gene3D" id="3.90.79.10">
    <property type="entry name" value="Nucleoside Triphosphate Pyrophosphohydrolase"/>
    <property type="match status" value="1"/>
</dbReference>
<comment type="cofactor">
    <cofactor evidence="2">
        <name>Mg(2+)</name>
        <dbReference type="ChEBI" id="CHEBI:18420"/>
    </cofactor>
</comment>
<evidence type="ECO:0000256" key="4">
    <source>
        <dbReference type="ARBA" id="ARBA00022801"/>
    </source>
</evidence>
<dbReference type="CDD" id="cd03426">
    <property type="entry name" value="NUDIX_CoAse_Nudt7"/>
    <property type="match status" value="1"/>
</dbReference>
<evidence type="ECO:0000313" key="8">
    <source>
        <dbReference type="EMBL" id="ACU53421.1"/>
    </source>
</evidence>
<comment type="cofactor">
    <cofactor evidence="1">
        <name>Mn(2+)</name>
        <dbReference type="ChEBI" id="CHEBI:29035"/>
    </cofactor>
</comment>
<keyword evidence="9" id="KW-1185">Reference proteome</keyword>
<dbReference type="KEGG" id="afo:Afer_0453"/>
<keyword evidence="6" id="KW-0464">Manganese</keyword>
<dbReference type="Pfam" id="PF00293">
    <property type="entry name" value="NUDIX"/>
    <property type="match status" value="1"/>
</dbReference>
<dbReference type="AlphaFoldDB" id="C7M327"/>
<keyword evidence="4 8" id="KW-0378">Hydrolase</keyword>
<dbReference type="InterPro" id="IPR045121">
    <property type="entry name" value="CoAse"/>
</dbReference>
<sequence length="257" mass="27536">MAGRIAVISSGVRRRGSVRTPADEGRVGSRSLGVMGEVASGGLWDLHRFRQRIDEPERRLRLVWPSRAVDFGSLDEASVRRALAPAPASRGGVSAAVLIPIAFDGPSGPEVLVTRRARSLRHHAGEIAFPGGRARAGETLVETARREAEEEVGLEASAARVLGSVGVGYTRSSAYAFEALVAAVPRETMLTLQPDEVEMAAWVPLATLFGPERAASELWYDDRAGWLRVWLFDLGDDLLWGASARVVAALAQCLGAT</sequence>
<evidence type="ECO:0000256" key="6">
    <source>
        <dbReference type="ARBA" id="ARBA00023211"/>
    </source>
</evidence>
<evidence type="ECO:0000259" key="7">
    <source>
        <dbReference type="PROSITE" id="PS51462"/>
    </source>
</evidence>
<dbReference type="PANTHER" id="PTHR12992:SF11">
    <property type="entry name" value="MITOCHONDRIAL COENZYME A DIPHOSPHATASE NUDT8"/>
    <property type="match status" value="1"/>
</dbReference>
<gene>
    <name evidence="8" type="ordered locus">Afer_0453</name>
</gene>
<evidence type="ECO:0000313" key="9">
    <source>
        <dbReference type="Proteomes" id="UP000000771"/>
    </source>
</evidence>
<dbReference type="GO" id="GO:0010945">
    <property type="term" value="F:coenzyme A diphosphatase activity"/>
    <property type="evidence" value="ECO:0007669"/>
    <property type="project" value="InterPro"/>
</dbReference>
<dbReference type="GO" id="GO:0046872">
    <property type="term" value="F:metal ion binding"/>
    <property type="evidence" value="ECO:0007669"/>
    <property type="project" value="UniProtKB-KW"/>
</dbReference>
<dbReference type="InterPro" id="IPR020084">
    <property type="entry name" value="NUDIX_hydrolase_CS"/>
</dbReference>
<dbReference type="Proteomes" id="UP000000771">
    <property type="component" value="Chromosome"/>
</dbReference>
<dbReference type="STRING" id="525909.Afer_0453"/>
<dbReference type="EMBL" id="CP001631">
    <property type="protein sequence ID" value="ACU53421.1"/>
    <property type="molecule type" value="Genomic_DNA"/>
</dbReference>
<dbReference type="SUPFAM" id="SSF55811">
    <property type="entry name" value="Nudix"/>
    <property type="match status" value="1"/>
</dbReference>
<evidence type="ECO:0000256" key="3">
    <source>
        <dbReference type="ARBA" id="ARBA00022723"/>
    </source>
</evidence>
<evidence type="ECO:0000256" key="1">
    <source>
        <dbReference type="ARBA" id="ARBA00001936"/>
    </source>
</evidence>
<evidence type="ECO:0000256" key="2">
    <source>
        <dbReference type="ARBA" id="ARBA00001946"/>
    </source>
</evidence>
<reference evidence="8 9" key="1">
    <citation type="journal article" date="2009" name="Stand. Genomic Sci.">
        <title>Complete genome sequence of Acidimicrobium ferrooxidans type strain (ICP).</title>
        <authorList>
            <person name="Clum A."/>
            <person name="Nolan M."/>
            <person name="Lang E."/>
            <person name="Glavina Del Rio T."/>
            <person name="Tice H."/>
            <person name="Copeland A."/>
            <person name="Cheng J.F."/>
            <person name="Lucas S."/>
            <person name="Chen F."/>
            <person name="Bruce D."/>
            <person name="Goodwin L."/>
            <person name="Pitluck S."/>
            <person name="Ivanova N."/>
            <person name="Mavrommatis K."/>
            <person name="Mikhailova N."/>
            <person name="Pati A."/>
            <person name="Chen A."/>
            <person name="Palaniappan K."/>
            <person name="Goker M."/>
            <person name="Spring S."/>
            <person name="Land M."/>
            <person name="Hauser L."/>
            <person name="Chang Y.J."/>
            <person name="Jeffries C.C."/>
            <person name="Chain P."/>
            <person name="Bristow J."/>
            <person name="Eisen J.A."/>
            <person name="Markowitz V."/>
            <person name="Hugenholtz P."/>
            <person name="Kyrpides N.C."/>
            <person name="Klenk H.P."/>
            <person name="Lapidus A."/>
        </authorList>
    </citation>
    <scope>NUCLEOTIDE SEQUENCE [LARGE SCALE GENOMIC DNA]</scope>
    <source>
        <strain evidence="9">DSM 10331 / JCM 15462 / NBRC 103882 / ICP</strain>
    </source>
</reference>
<dbReference type="PANTHER" id="PTHR12992">
    <property type="entry name" value="NUDIX HYDROLASE"/>
    <property type="match status" value="1"/>
</dbReference>
<dbReference type="InterPro" id="IPR015797">
    <property type="entry name" value="NUDIX_hydrolase-like_dom_sf"/>
</dbReference>
<organism evidence="8 9">
    <name type="scientific">Acidimicrobium ferrooxidans (strain DSM 10331 / JCM 15462 / NBRC 103882 / ICP)</name>
    <dbReference type="NCBI Taxonomy" id="525909"/>
    <lineage>
        <taxon>Bacteria</taxon>
        <taxon>Bacillati</taxon>
        <taxon>Actinomycetota</taxon>
        <taxon>Acidimicrobiia</taxon>
        <taxon>Acidimicrobiales</taxon>
        <taxon>Acidimicrobiaceae</taxon>
        <taxon>Acidimicrobium</taxon>
    </lineage>
</organism>
<name>C7M327_ACIFD</name>
<accession>C7M327</accession>
<dbReference type="eggNOG" id="COG1051">
    <property type="taxonomic scope" value="Bacteria"/>
</dbReference>
<proteinExistence type="predicted"/>
<dbReference type="InterPro" id="IPR000086">
    <property type="entry name" value="NUDIX_hydrolase_dom"/>
</dbReference>
<evidence type="ECO:0000256" key="5">
    <source>
        <dbReference type="ARBA" id="ARBA00022842"/>
    </source>
</evidence>
<feature type="domain" description="Nudix hydrolase" evidence="7">
    <location>
        <begin position="88"/>
        <end position="233"/>
    </location>
</feature>
<keyword evidence="5" id="KW-0460">Magnesium</keyword>
<keyword evidence="3" id="KW-0479">Metal-binding</keyword>